<comment type="function">
    <text evidence="8 10">GTPase that plays an essential role in the late steps of ribosome biogenesis.</text>
</comment>
<dbReference type="Proteomes" id="UP001209681">
    <property type="component" value="Unassembled WGS sequence"/>
</dbReference>
<evidence type="ECO:0000313" key="14">
    <source>
        <dbReference type="Proteomes" id="UP001209681"/>
    </source>
</evidence>
<dbReference type="GO" id="GO:0016787">
    <property type="term" value="F:hydrolase activity"/>
    <property type="evidence" value="ECO:0007669"/>
    <property type="project" value="UniProtKB-KW"/>
</dbReference>
<dbReference type="HAMAP" id="MF_00195">
    <property type="entry name" value="GTPase_Der"/>
    <property type="match status" value="1"/>
</dbReference>
<dbReference type="InterPro" id="IPR015946">
    <property type="entry name" value="KH_dom-like_a/b"/>
</dbReference>
<dbReference type="InterPro" id="IPR005225">
    <property type="entry name" value="Small_GTP-bd"/>
</dbReference>
<dbReference type="InterPro" id="IPR031166">
    <property type="entry name" value="G_ENGA"/>
</dbReference>
<dbReference type="Pfam" id="PF01926">
    <property type="entry name" value="MMR_HSR1"/>
    <property type="match status" value="2"/>
</dbReference>
<evidence type="ECO:0000256" key="6">
    <source>
        <dbReference type="ARBA" id="ARBA00023134"/>
    </source>
</evidence>
<protein>
    <recommendedName>
        <fullName evidence="2 8">GTPase Der</fullName>
    </recommendedName>
    <alternativeName>
        <fullName evidence="7 8">GTP-binding protein EngA</fullName>
    </alternativeName>
</protein>
<evidence type="ECO:0000256" key="8">
    <source>
        <dbReference type="HAMAP-Rule" id="MF_00195"/>
    </source>
</evidence>
<comment type="similarity">
    <text evidence="1 8 9 10">Belongs to the TRAFAC class TrmE-Era-EngA-EngB-Septin-like GTPase superfamily. EngA (Der) GTPase family.</text>
</comment>
<proteinExistence type="inferred from homology"/>
<dbReference type="NCBIfam" id="TIGR03594">
    <property type="entry name" value="GTPase_EngA"/>
    <property type="match status" value="1"/>
</dbReference>
<dbReference type="PIRSF" id="PIRSF006485">
    <property type="entry name" value="GTP-binding_EngA"/>
    <property type="match status" value="1"/>
</dbReference>
<dbReference type="PROSITE" id="PS51712">
    <property type="entry name" value="G_ENGA"/>
    <property type="match status" value="2"/>
</dbReference>
<dbReference type="PANTHER" id="PTHR43834">
    <property type="entry name" value="GTPASE DER"/>
    <property type="match status" value="1"/>
</dbReference>
<feature type="domain" description="EngA-type G" evidence="12">
    <location>
        <begin position="3"/>
        <end position="167"/>
    </location>
</feature>
<keyword evidence="4 10" id="KW-0677">Repeat</keyword>
<gene>
    <name evidence="8 13" type="primary">der</name>
    <name evidence="13" type="ORF">OOT00_00195</name>
</gene>
<evidence type="ECO:0000256" key="1">
    <source>
        <dbReference type="ARBA" id="ARBA00008279"/>
    </source>
</evidence>
<feature type="region of interest" description="Disordered" evidence="11">
    <location>
        <begin position="437"/>
        <end position="470"/>
    </location>
</feature>
<feature type="binding site" evidence="8">
    <location>
        <begin position="296"/>
        <end position="299"/>
    </location>
    <ligand>
        <name>GTP</name>
        <dbReference type="ChEBI" id="CHEBI:37565"/>
        <label>2</label>
    </ligand>
</feature>
<accession>A0ABT3N4M9</accession>
<evidence type="ECO:0000256" key="9">
    <source>
        <dbReference type="PROSITE-ProRule" id="PRU01049"/>
    </source>
</evidence>
<dbReference type="SUPFAM" id="SSF52540">
    <property type="entry name" value="P-loop containing nucleoside triphosphate hydrolases"/>
    <property type="match status" value="2"/>
</dbReference>
<evidence type="ECO:0000313" key="13">
    <source>
        <dbReference type="EMBL" id="MCW7752403.1"/>
    </source>
</evidence>
<feature type="compositionally biased region" description="Basic residues" evidence="11">
    <location>
        <begin position="458"/>
        <end position="470"/>
    </location>
</feature>
<dbReference type="Gene3D" id="3.30.300.20">
    <property type="match status" value="1"/>
</dbReference>
<dbReference type="InterPro" id="IPR027417">
    <property type="entry name" value="P-loop_NTPase"/>
</dbReference>
<dbReference type="InterPro" id="IPR006073">
    <property type="entry name" value="GTP-bd"/>
</dbReference>
<dbReference type="CDD" id="cd01895">
    <property type="entry name" value="EngA2"/>
    <property type="match status" value="1"/>
</dbReference>
<dbReference type="Pfam" id="PF14714">
    <property type="entry name" value="KH_dom-like"/>
    <property type="match status" value="1"/>
</dbReference>
<dbReference type="CDD" id="cd01894">
    <property type="entry name" value="EngA1"/>
    <property type="match status" value="1"/>
</dbReference>
<keyword evidence="5 8" id="KW-0547">Nucleotide-binding</keyword>
<evidence type="ECO:0000256" key="10">
    <source>
        <dbReference type="RuleBase" id="RU004481"/>
    </source>
</evidence>
<dbReference type="NCBIfam" id="TIGR00231">
    <property type="entry name" value="small_GTP"/>
    <property type="match status" value="2"/>
</dbReference>
<feature type="binding site" evidence="8">
    <location>
        <begin position="231"/>
        <end position="235"/>
    </location>
    <ligand>
        <name>GTP</name>
        <dbReference type="ChEBI" id="CHEBI:37565"/>
        <label>2</label>
    </ligand>
</feature>
<feature type="compositionally biased region" description="Basic and acidic residues" evidence="11">
    <location>
        <begin position="437"/>
        <end position="456"/>
    </location>
</feature>
<keyword evidence="13" id="KW-0378">Hydrolase</keyword>
<evidence type="ECO:0000256" key="3">
    <source>
        <dbReference type="ARBA" id="ARBA00022517"/>
    </source>
</evidence>
<feature type="binding site" evidence="8">
    <location>
        <begin position="9"/>
        <end position="16"/>
    </location>
    <ligand>
        <name>GTP</name>
        <dbReference type="ChEBI" id="CHEBI:37565"/>
        <label>1</label>
    </ligand>
</feature>
<feature type="binding site" evidence="8">
    <location>
        <begin position="119"/>
        <end position="122"/>
    </location>
    <ligand>
        <name>GTP</name>
        <dbReference type="ChEBI" id="CHEBI:37565"/>
        <label>1</label>
    </ligand>
</feature>
<name>A0ABT3N4M9_9BACT</name>
<comment type="subunit">
    <text evidence="8">Associates with the 50S ribosomal subunit.</text>
</comment>
<feature type="binding site" evidence="8">
    <location>
        <begin position="184"/>
        <end position="191"/>
    </location>
    <ligand>
        <name>GTP</name>
        <dbReference type="ChEBI" id="CHEBI:37565"/>
        <label>2</label>
    </ligand>
</feature>
<evidence type="ECO:0000256" key="4">
    <source>
        <dbReference type="ARBA" id="ARBA00022737"/>
    </source>
</evidence>
<keyword evidence="6 8" id="KW-0342">GTP-binding</keyword>
<dbReference type="InterPro" id="IPR032859">
    <property type="entry name" value="KH_dom-like"/>
</dbReference>
<organism evidence="13 14">
    <name type="scientific">Desulfobotulus pelophilus</name>
    <dbReference type="NCBI Taxonomy" id="2823377"/>
    <lineage>
        <taxon>Bacteria</taxon>
        <taxon>Pseudomonadati</taxon>
        <taxon>Thermodesulfobacteriota</taxon>
        <taxon>Desulfobacteria</taxon>
        <taxon>Desulfobacterales</taxon>
        <taxon>Desulfobacteraceae</taxon>
        <taxon>Desulfobotulus</taxon>
    </lineage>
</organism>
<dbReference type="RefSeq" id="WP_265423275.1">
    <property type="nucleotide sequence ID" value="NZ_JAPFPW010000001.1"/>
</dbReference>
<feature type="domain" description="EngA-type G" evidence="12">
    <location>
        <begin position="178"/>
        <end position="353"/>
    </location>
</feature>
<dbReference type="EMBL" id="JAPFPW010000001">
    <property type="protein sequence ID" value="MCW7752403.1"/>
    <property type="molecule type" value="Genomic_DNA"/>
</dbReference>
<comment type="caution">
    <text evidence="13">The sequence shown here is derived from an EMBL/GenBank/DDBJ whole genome shotgun (WGS) entry which is preliminary data.</text>
</comment>
<evidence type="ECO:0000256" key="5">
    <source>
        <dbReference type="ARBA" id="ARBA00022741"/>
    </source>
</evidence>
<dbReference type="PRINTS" id="PR00326">
    <property type="entry name" value="GTP1OBG"/>
</dbReference>
<evidence type="ECO:0000259" key="12">
    <source>
        <dbReference type="PROSITE" id="PS51712"/>
    </source>
</evidence>
<keyword evidence="3 8" id="KW-0690">Ribosome biogenesis</keyword>
<sequence>MKPVVALVGRPNVGKSTLFNRMTRSRDAIVDDMAGVTRDRHFGEAMWEGRPFVLVDTGGFLSNDADSFAAHIRAQVEMALEDADHVVLVLDGKSGVSYYDRDLVDLLRAKGKPFFCIVNKIDGERHEIALTDFYALGIEEPFPVSAEHGYGFSDFMDALTEDMPLEDEGNDGQPEGPIRVAVVGRPNAGKSSLINRLLGEERMVVSEVAGTTRDSVDSLVEYGGKTYLFVDTAGIRRKGKVTHRVEKYSVIKALQSLERCDVALVLLDASEGVTDQDVRVAGYASDRGCGCIFVCNKWDLMPPEKKDVKRMKEELAMEAKFLGYAPVLTISALTGQRVIKLFPMIDKVYEQYISRVGTSHLNRIIEDATARTEPSLHNGKRIKFYFASQVRTSPPTFALVTNYPDAIHFSYKRYLVNQIREALGLDMTPIRIKFQERSGRTDYSDKRSKPSPELLRKLQAKRRSRKRRNR</sequence>
<keyword evidence="14" id="KW-1185">Reference proteome</keyword>
<reference evidence="13 14" key="1">
    <citation type="submission" date="2022-11" db="EMBL/GenBank/DDBJ databases">
        <title>Desulfobotulus tamanensis H1 sp. nov. - anaerobic, alkaliphilic, sulphate reducing bacterium isolated from terrestrial mud volcano.</title>
        <authorList>
            <person name="Frolova A."/>
            <person name="Merkel A.Y."/>
            <person name="Slobodkin A.I."/>
        </authorList>
    </citation>
    <scope>NUCLEOTIDE SEQUENCE [LARGE SCALE GENOMIC DNA]</scope>
    <source>
        <strain evidence="13 14">H1</strain>
    </source>
</reference>
<evidence type="ECO:0000256" key="2">
    <source>
        <dbReference type="ARBA" id="ARBA00020953"/>
    </source>
</evidence>
<feature type="binding site" evidence="8">
    <location>
        <begin position="56"/>
        <end position="60"/>
    </location>
    <ligand>
        <name>GTP</name>
        <dbReference type="ChEBI" id="CHEBI:37565"/>
        <label>1</label>
    </ligand>
</feature>
<dbReference type="Gene3D" id="3.40.50.300">
    <property type="entry name" value="P-loop containing nucleotide triphosphate hydrolases"/>
    <property type="match status" value="2"/>
</dbReference>
<dbReference type="InterPro" id="IPR016484">
    <property type="entry name" value="GTPase_Der"/>
</dbReference>
<dbReference type="PANTHER" id="PTHR43834:SF6">
    <property type="entry name" value="GTPASE DER"/>
    <property type="match status" value="1"/>
</dbReference>
<evidence type="ECO:0000256" key="11">
    <source>
        <dbReference type="SAM" id="MobiDB-lite"/>
    </source>
</evidence>
<evidence type="ECO:0000256" key="7">
    <source>
        <dbReference type="ARBA" id="ARBA00032345"/>
    </source>
</evidence>